<dbReference type="InterPro" id="IPR013103">
    <property type="entry name" value="RVT_2"/>
</dbReference>
<accession>A0A6G1EXW2</accession>
<evidence type="ECO:0000313" key="3">
    <source>
        <dbReference type="Proteomes" id="UP000479710"/>
    </source>
</evidence>
<comment type="caution">
    <text evidence="2">The sequence shown here is derived from an EMBL/GenBank/DDBJ whole genome shotgun (WGS) entry which is preliminary data.</text>
</comment>
<keyword evidence="3" id="KW-1185">Reference proteome</keyword>
<dbReference type="OrthoDB" id="1749346at2759"/>
<gene>
    <name evidence="2" type="ORF">E2562_021546</name>
</gene>
<feature type="domain" description="Reverse transcriptase Ty1/copia-type" evidence="1">
    <location>
        <begin position="25"/>
        <end position="116"/>
    </location>
</feature>
<protein>
    <recommendedName>
        <fullName evidence="1">Reverse transcriptase Ty1/copia-type domain-containing protein</fullName>
    </recommendedName>
</protein>
<sequence>MESGTDFVVEYPAMELGATRFDADTKNAAGEVIKHKARLVAKGYVQQPGVDFDEVFAPVARIESVRLLLALAAQEGWPVHHMDVKSAFLNGELIEEVYVRQPPGFTVAGHEDKAHRRR</sequence>
<proteinExistence type="predicted"/>
<dbReference type="AlphaFoldDB" id="A0A6G1EXW2"/>
<name>A0A6G1EXW2_9ORYZ</name>
<dbReference type="Pfam" id="PF07727">
    <property type="entry name" value="RVT_2"/>
    <property type="match status" value="1"/>
</dbReference>
<reference evidence="2 3" key="1">
    <citation type="submission" date="2019-11" db="EMBL/GenBank/DDBJ databases">
        <title>Whole genome sequence of Oryza granulata.</title>
        <authorList>
            <person name="Li W."/>
        </authorList>
    </citation>
    <scope>NUCLEOTIDE SEQUENCE [LARGE SCALE GENOMIC DNA]</scope>
    <source>
        <strain evidence="3">cv. Menghai</strain>
        <tissue evidence="2">Leaf</tissue>
    </source>
</reference>
<dbReference type="EMBL" id="SPHZ02000002">
    <property type="protein sequence ID" value="KAF0929441.1"/>
    <property type="molecule type" value="Genomic_DNA"/>
</dbReference>
<evidence type="ECO:0000259" key="1">
    <source>
        <dbReference type="Pfam" id="PF07727"/>
    </source>
</evidence>
<evidence type="ECO:0000313" key="2">
    <source>
        <dbReference type="EMBL" id="KAF0929441.1"/>
    </source>
</evidence>
<dbReference type="Proteomes" id="UP000479710">
    <property type="component" value="Unassembled WGS sequence"/>
</dbReference>
<organism evidence="2 3">
    <name type="scientific">Oryza meyeriana var. granulata</name>
    <dbReference type="NCBI Taxonomy" id="110450"/>
    <lineage>
        <taxon>Eukaryota</taxon>
        <taxon>Viridiplantae</taxon>
        <taxon>Streptophyta</taxon>
        <taxon>Embryophyta</taxon>
        <taxon>Tracheophyta</taxon>
        <taxon>Spermatophyta</taxon>
        <taxon>Magnoliopsida</taxon>
        <taxon>Liliopsida</taxon>
        <taxon>Poales</taxon>
        <taxon>Poaceae</taxon>
        <taxon>BOP clade</taxon>
        <taxon>Oryzoideae</taxon>
        <taxon>Oryzeae</taxon>
        <taxon>Oryzinae</taxon>
        <taxon>Oryza</taxon>
        <taxon>Oryza meyeriana</taxon>
    </lineage>
</organism>